<dbReference type="PANTHER" id="PTHR45566">
    <property type="entry name" value="HTH-TYPE TRANSCRIPTIONAL REGULATOR YHJB-RELATED"/>
    <property type="match status" value="1"/>
</dbReference>
<proteinExistence type="predicted"/>
<organism evidence="1 2">
    <name type="scientific">Patiriisocius marinistellae</name>
    <dbReference type="NCBI Taxonomy" id="2494560"/>
    <lineage>
        <taxon>Bacteria</taxon>
        <taxon>Pseudomonadati</taxon>
        <taxon>Bacteroidota</taxon>
        <taxon>Flavobacteriia</taxon>
        <taxon>Flavobacteriales</taxon>
        <taxon>Flavobacteriaceae</taxon>
        <taxon>Patiriisocius</taxon>
    </lineage>
</organism>
<dbReference type="InterPro" id="IPR051015">
    <property type="entry name" value="EvgA-like"/>
</dbReference>
<evidence type="ECO:0000313" key="1">
    <source>
        <dbReference type="EMBL" id="GEQ84617.1"/>
    </source>
</evidence>
<dbReference type="Gene3D" id="3.40.50.2300">
    <property type="match status" value="1"/>
</dbReference>
<comment type="caution">
    <text evidence="1">The sequence shown here is derived from an EMBL/GenBank/DDBJ whole genome shotgun (WGS) entry which is preliminary data.</text>
</comment>
<gene>
    <name evidence="1" type="ORF">ULMS_01250</name>
</gene>
<dbReference type="Proteomes" id="UP000326994">
    <property type="component" value="Unassembled WGS sequence"/>
</dbReference>
<dbReference type="AlphaFoldDB" id="A0A5J4FRZ9"/>
<evidence type="ECO:0000313" key="2">
    <source>
        <dbReference type="Proteomes" id="UP000326994"/>
    </source>
</evidence>
<dbReference type="PANTHER" id="PTHR45566:SF1">
    <property type="entry name" value="HTH-TYPE TRANSCRIPTIONAL REGULATOR YHJB-RELATED"/>
    <property type="match status" value="1"/>
</dbReference>
<reference evidence="1 2" key="1">
    <citation type="submission" date="2019-08" db="EMBL/GenBank/DDBJ databases">
        <title>Ulvibacter marinistellae sp. nov., isolated from a starfish, Patiria pectinifera.</title>
        <authorList>
            <person name="Kawano K."/>
            <person name="Ushijima N."/>
            <person name="Kihara M."/>
            <person name="Itoh H."/>
        </authorList>
    </citation>
    <scope>NUCLEOTIDE SEQUENCE [LARGE SCALE GENOMIC DNA]</scope>
    <source>
        <strain evidence="1 2">KK4</strain>
    </source>
</reference>
<dbReference type="SUPFAM" id="SSF52172">
    <property type="entry name" value="CheY-like"/>
    <property type="match status" value="1"/>
</dbReference>
<name>A0A5J4FRZ9_9FLAO</name>
<keyword evidence="2" id="KW-1185">Reference proteome</keyword>
<sequence>MDYSFKINRKMFKKVLVAEDIDSINVGIATMLKDLNIKNVAHCQYCDDALVKFKKAQYDKEPYELLICDLSFKKSHRKDQITTGKELIKMLIAEQPDLKVIVFSVDDHPKRVKELWGTGCLNGYVDKNRWGLKNLATGIQKIYNGETYMSPAIESQFKKKKVLSVSNYDNKLLSLLADGYSQEEIEQYFKKHKISPSSRSSIEKRLKDLRVDFGAKTTIHLVMMAKNLKLI</sequence>
<accession>A0A5J4FRZ9</accession>
<protein>
    <submittedName>
        <fullName evidence="1">Uncharacterized protein</fullName>
    </submittedName>
</protein>
<dbReference type="InterPro" id="IPR011006">
    <property type="entry name" value="CheY-like_superfamily"/>
</dbReference>
<dbReference type="EMBL" id="BKCF01000001">
    <property type="protein sequence ID" value="GEQ84617.1"/>
    <property type="molecule type" value="Genomic_DNA"/>
</dbReference>